<evidence type="ECO:0000256" key="3">
    <source>
        <dbReference type="ARBA" id="ARBA00010031"/>
    </source>
</evidence>
<comment type="caution">
    <text evidence="13">The sequence shown here is derived from an EMBL/GenBank/DDBJ whole genome shotgun (WGS) entry which is preliminary data.</text>
</comment>
<keyword evidence="14" id="KW-1185">Reference proteome</keyword>
<evidence type="ECO:0000256" key="10">
    <source>
        <dbReference type="SAM" id="MobiDB-lite"/>
    </source>
</evidence>
<keyword evidence="5" id="KW-0336">GPI-anchor</keyword>
<accession>A0ABR4IBE4</accession>
<gene>
    <name evidence="13" type="ORF">BDW59DRAFT_161986</name>
</gene>
<feature type="disulfide bond" evidence="9">
    <location>
        <begin position="47"/>
        <end position="54"/>
    </location>
</feature>
<keyword evidence="9" id="KW-0408">Iron</keyword>
<feature type="signal peptide" evidence="11">
    <location>
        <begin position="1"/>
        <end position="17"/>
    </location>
</feature>
<keyword evidence="9" id="KW-0349">Heme</keyword>
<name>A0ABR4IBE4_9EURO</name>
<organism evidence="13 14">
    <name type="scientific">Aspergillus cavernicola</name>
    <dbReference type="NCBI Taxonomy" id="176166"/>
    <lineage>
        <taxon>Eukaryota</taxon>
        <taxon>Fungi</taxon>
        <taxon>Dikarya</taxon>
        <taxon>Ascomycota</taxon>
        <taxon>Pezizomycotina</taxon>
        <taxon>Eurotiomycetes</taxon>
        <taxon>Eurotiomycetidae</taxon>
        <taxon>Eurotiales</taxon>
        <taxon>Aspergillaceae</taxon>
        <taxon>Aspergillus</taxon>
        <taxon>Aspergillus subgen. Nidulantes</taxon>
    </lineage>
</organism>
<evidence type="ECO:0000256" key="4">
    <source>
        <dbReference type="ARBA" id="ARBA00022525"/>
    </source>
</evidence>
<keyword evidence="8" id="KW-0449">Lipoprotein</keyword>
<dbReference type="Proteomes" id="UP001610335">
    <property type="component" value="Unassembled WGS sequence"/>
</dbReference>
<evidence type="ECO:0000256" key="9">
    <source>
        <dbReference type="PROSITE-ProRule" id="PRU01356"/>
    </source>
</evidence>
<evidence type="ECO:0000256" key="6">
    <source>
        <dbReference type="ARBA" id="ARBA00022729"/>
    </source>
</evidence>
<feature type="chain" id="PRO_5046306939" description="CFEM domain-containing protein" evidence="11">
    <location>
        <begin position="18"/>
        <end position="165"/>
    </location>
</feature>
<keyword evidence="7 9" id="KW-1015">Disulfide bond</keyword>
<dbReference type="InterPro" id="IPR008427">
    <property type="entry name" value="Extracellular_membr_CFEM_dom"/>
</dbReference>
<proteinExistence type="inferred from homology"/>
<dbReference type="PROSITE" id="PS52012">
    <property type="entry name" value="CFEM"/>
    <property type="match status" value="1"/>
</dbReference>
<keyword evidence="9" id="KW-0479">Metal-binding</keyword>
<feature type="binding site" description="axial binding residue" evidence="9">
    <location>
        <position position="51"/>
    </location>
    <ligand>
        <name>heme</name>
        <dbReference type="ChEBI" id="CHEBI:30413"/>
    </ligand>
    <ligandPart>
        <name>Fe</name>
        <dbReference type="ChEBI" id="CHEBI:18248"/>
    </ligandPart>
</feature>
<evidence type="ECO:0000256" key="7">
    <source>
        <dbReference type="ARBA" id="ARBA00023157"/>
    </source>
</evidence>
<feature type="region of interest" description="Disordered" evidence="10">
    <location>
        <begin position="102"/>
        <end position="142"/>
    </location>
</feature>
<comment type="similarity">
    <text evidence="3">Belongs to the RBT5 family.</text>
</comment>
<evidence type="ECO:0000313" key="13">
    <source>
        <dbReference type="EMBL" id="KAL2825038.1"/>
    </source>
</evidence>
<comment type="caution">
    <text evidence="9">Lacks conserved residue(s) required for the propagation of feature annotation.</text>
</comment>
<evidence type="ECO:0000256" key="1">
    <source>
        <dbReference type="ARBA" id="ARBA00004589"/>
    </source>
</evidence>
<evidence type="ECO:0000313" key="14">
    <source>
        <dbReference type="Proteomes" id="UP001610335"/>
    </source>
</evidence>
<dbReference type="EMBL" id="JBFXLS010000039">
    <property type="protein sequence ID" value="KAL2825038.1"/>
    <property type="molecule type" value="Genomic_DNA"/>
</dbReference>
<reference evidence="13 14" key="1">
    <citation type="submission" date="2024-07" db="EMBL/GenBank/DDBJ databases">
        <title>Section-level genome sequencing and comparative genomics of Aspergillus sections Usti and Cavernicolus.</title>
        <authorList>
            <consortium name="Lawrence Berkeley National Laboratory"/>
            <person name="Nybo J.L."/>
            <person name="Vesth T.C."/>
            <person name="Theobald S."/>
            <person name="Frisvad J.C."/>
            <person name="Larsen T.O."/>
            <person name="Kjaerboelling I."/>
            <person name="Rothschild-Mancinelli K."/>
            <person name="Lyhne E.K."/>
            <person name="Kogle M.E."/>
            <person name="Barry K."/>
            <person name="Clum A."/>
            <person name="Na H."/>
            <person name="Ledsgaard L."/>
            <person name="Lin J."/>
            <person name="Lipzen A."/>
            <person name="Kuo A."/>
            <person name="Riley R."/>
            <person name="Mondo S."/>
            <person name="LaButti K."/>
            <person name="Haridas S."/>
            <person name="Pangalinan J."/>
            <person name="Salamov A.A."/>
            <person name="Simmons B.A."/>
            <person name="Magnuson J.K."/>
            <person name="Chen J."/>
            <person name="Drula E."/>
            <person name="Henrissat B."/>
            <person name="Wiebenga A."/>
            <person name="Lubbers R.J."/>
            <person name="Gomes A.C."/>
            <person name="Makela M.R."/>
            <person name="Stajich J."/>
            <person name="Grigoriev I.V."/>
            <person name="Mortensen U.H."/>
            <person name="De vries R.P."/>
            <person name="Baker S.E."/>
            <person name="Andersen M.R."/>
        </authorList>
    </citation>
    <scope>NUCLEOTIDE SEQUENCE [LARGE SCALE GENOMIC DNA]</scope>
    <source>
        <strain evidence="13 14">CBS 600.67</strain>
    </source>
</reference>
<keyword evidence="5" id="KW-0325">Glycoprotein</keyword>
<evidence type="ECO:0000259" key="12">
    <source>
        <dbReference type="PROSITE" id="PS52012"/>
    </source>
</evidence>
<evidence type="ECO:0000256" key="11">
    <source>
        <dbReference type="SAM" id="SignalP"/>
    </source>
</evidence>
<feature type="compositionally biased region" description="Low complexity" evidence="10">
    <location>
        <begin position="110"/>
        <end position="137"/>
    </location>
</feature>
<keyword evidence="6 11" id="KW-0732">Signal</keyword>
<feature type="domain" description="CFEM" evidence="12">
    <location>
        <begin position="1"/>
        <end position="134"/>
    </location>
</feature>
<keyword evidence="5" id="KW-0472">Membrane</keyword>
<evidence type="ECO:0000256" key="5">
    <source>
        <dbReference type="ARBA" id="ARBA00022622"/>
    </source>
</evidence>
<comment type="subcellular location">
    <subcellularLocation>
        <location evidence="1">Membrane</location>
        <topology evidence="1">Lipid-anchor</topology>
        <topology evidence="1">GPI-anchor</topology>
    </subcellularLocation>
    <subcellularLocation>
        <location evidence="2">Secreted</location>
    </subcellularLocation>
</comment>
<sequence length="165" mass="16694">MRFTLSIALLGATVVVAQNSVEDIFNDVLPSCLRSCATTALEGATGCDISDNDCLCTSDGGLSQDAIDSLTTELATCALNADCDQSDLEDMADVDQNELQSQFNSVCGGSSSSSSSDDSSSSSDDSSSSSDDSSSSSDDAEDGAITLSATNAILAAGAMMFIAAF</sequence>
<evidence type="ECO:0000256" key="2">
    <source>
        <dbReference type="ARBA" id="ARBA00004613"/>
    </source>
</evidence>
<evidence type="ECO:0000256" key="8">
    <source>
        <dbReference type="ARBA" id="ARBA00023288"/>
    </source>
</evidence>
<keyword evidence="4" id="KW-0964">Secreted</keyword>
<protein>
    <recommendedName>
        <fullName evidence="12">CFEM domain-containing protein</fullName>
    </recommendedName>
</protein>